<organism evidence="8">
    <name type="scientific">Phaeodactylum tricornutum</name>
    <name type="common">Diatom</name>
    <dbReference type="NCBI Taxonomy" id="2850"/>
    <lineage>
        <taxon>Eukaryota</taxon>
        <taxon>Sar</taxon>
        <taxon>Stramenopiles</taxon>
        <taxon>Ochrophyta</taxon>
        <taxon>Bacillariophyta</taxon>
        <taxon>Bacillariophyceae</taxon>
        <taxon>Bacillariophycidae</taxon>
        <taxon>Naviculales</taxon>
        <taxon>Phaeodactylaceae</taxon>
        <taxon>Phaeodactylum</taxon>
    </lineage>
</organism>
<dbReference type="PANTHER" id="PTHR12385:SF14">
    <property type="entry name" value="CHOLINE TRANSPORTER-LIKE 2"/>
    <property type="match status" value="1"/>
</dbReference>
<keyword evidence="6" id="KW-0325">Glycoprotein</keyword>
<feature type="transmembrane region" description="Helical" evidence="7">
    <location>
        <begin position="304"/>
        <end position="326"/>
    </location>
</feature>
<sequence length="658" mass="72574">MPRDEEHDKLVAPADFDGPTKDRHCTDILMLLALIAMWVAMTGVGIYAVTNGDYRLVLYPLDYDGNICGTDFGLDMTEFPYLLYVNSYTGGVCVKECPDLTGKVSDNLTDIGTLVTYNGVFQADNGSLSELPLDYIQVGDYSSSTDAISCTDDTCFPQQSPSLSWVSNGVNQGFGYAYYAADSYELLWRCYLTTEASARIEELVSSQSGGLQIADDASQFFTKLYADLWVARKYVLGFGFGVSVLVSFVYIFLMRLPLILTAMVWSSIFISIALFFVSGYYAWVFASDWSDEVPQTVSNTTINATTAASIVLYVIGGIMILLACCLRSQIQTAIGCVKQAGKAVNCMTIILLVPVLQAVGFLAFLIVFGYYGANLASLGEISVVEVPLDGTGTQEIAFRKYEFDDFVENCGWYLLFCLFWTSNFIVAVGDMIVAISVSKWYFTKNKVTIGSWTVLTSIWQTLFYHAGTCAYGSLILAVVQMIRAMIARAQKAAKDANSKIAGAILCCCQCFFCCLECCLKFLNKNAYIQTAIFSTAFCRSCRQAFYLIFRNAARIAAISYVSGAVLIVGKLFISAVTTSVSYYFIAEDIENELHSVGGPVAIVFLISYWVSDFFMDVFDMAISTILHCVIADEEMFDGEAGYTEKSLKNWVDKHADIN</sequence>
<dbReference type="PANTHER" id="PTHR12385">
    <property type="entry name" value="CHOLINE TRANSPORTER-LIKE (SLC FAMILY 44)"/>
    <property type="match status" value="1"/>
</dbReference>
<evidence type="ECO:0000256" key="5">
    <source>
        <dbReference type="ARBA" id="ARBA00023136"/>
    </source>
</evidence>
<evidence type="ECO:0000256" key="2">
    <source>
        <dbReference type="ARBA" id="ARBA00007168"/>
    </source>
</evidence>
<dbReference type="AlphaFoldDB" id="A0A8J9X4M3"/>
<keyword evidence="5 7" id="KW-0472">Membrane</keyword>
<feature type="transmembrane region" description="Helical" evidence="7">
    <location>
        <begin position="234"/>
        <end position="253"/>
    </location>
</feature>
<dbReference type="InterPro" id="IPR007603">
    <property type="entry name" value="Choline_transptr-like"/>
</dbReference>
<dbReference type="GO" id="GO:0022857">
    <property type="term" value="F:transmembrane transporter activity"/>
    <property type="evidence" value="ECO:0007669"/>
    <property type="project" value="UniProtKB-UniRule"/>
</dbReference>
<evidence type="ECO:0000256" key="1">
    <source>
        <dbReference type="ARBA" id="ARBA00004141"/>
    </source>
</evidence>
<comment type="function">
    <text evidence="7">Choline transporter.</text>
</comment>
<evidence type="ECO:0000256" key="4">
    <source>
        <dbReference type="ARBA" id="ARBA00022989"/>
    </source>
</evidence>
<evidence type="ECO:0000256" key="3">
    <source>
        <dbReference type="ARBA" id="ARBA00022692"/>
    </source>
</evidence>
<dbReference type="GO" id="GO:0005886">
    <property type="term" value="C:plasma membrane"/>
    <property type="evidence" value="ECO:0007669"/>
    <property type="project" value="UniProtKB-SubCell"/>
</dbReference>
<evidence type="ECO:0000256" key="6">
    <source>
        <dbReference type="ARBA" id="ARBA00023180"/>
    </source>
</evidence>
<proteinExistence type="inferred from homology"/>
<feature type="transmembrane region" description="Helical" evidence="7">
    <location>
        <begin position="347"/>
        <end position="371"/>
    </location>
</feature>
<feature type="transmembrane region" description="Helical" evidence="7">
    <location>
        <begin position="500"/>
        <end position="522"/>
    </location>
</feature>
<reference evidence="8" key="1">
    <citation type="submission" date="2022-02" db="EMBL/GenBank/DDBJ databases">
        <authorList>
            <person name="Giguere J D."/>
        </authorList>
    </citation>
    <scope>NUCLEOTIDE SEQUENCE</scope>
    <source>
        <strain evidence="8">CCAP 1055/1</strain>
    </source>
</reference>
<comment type="similarity">
    <text evidence="2 7">Belongs to the CTL (choline transporter-like) family.</text>
</comment>
<feature type="transmembrane region" description="Helical" evidence="7">
    <location>
        <begin position="412"/>
        <end position="435"/>
    </location>
</feature>
<feature type="transmembrane region" description="Helical" evidence="7">
    <location>
        <begin position="596"/>
        <end position="615"/>
    </location>
</feature>
<feature type="transmembrane region" description="Helical" evidence="7">
    <location>
        <begin position="470"/>
        <end position="488"/>
    </location>
</feature>
<feature type="transmembrane region" description="Helical" evidence="7">
    <location>
        <begin position="28"/>
        <end position="49"/>
    </location>
</feature>
<keyword evidence="4 7" id="KW-1133">Transmembrane helix</keyword>
<accession>A0A8J9X4M3</accession>
<evidence type="ECO:0000313" key="8">
    <source>
        <dbReference type="EMBL" id="CAG9280015.1"/>
    </source>
</evidence>
<evidence type="ECO:0000256" key="7">
    <source>
        <dbReference type="RuleBase" id="RU368066"/>
    </source>
</evidence>
<dbReference type="Pfam" id="PF04515">
    <property type="entry name" value="Choline_transpo"/>
    <property type="match status" value="1"/>
</dbReference>
<dbReference type="Proteomes" id="UP000836788">
    <property type="component" value="Chromosome 12"/>
</dbReference>
<keyword evidence="3 7" id="KW-0812">Transmembrane</keyword>
<feature type="transmembrane region" description="Helical" evidence="7">
    <location>
        <begin position="260"/>
        <end position="284"/>
    </location>
</feature>
<gene>
    <name evidence="8" type="ORF">PTTT1_LOCUS11926</name>
</gene>
<dbReference type="EMBL" id="OU594953">
    <property type="protein sequence ID" value="CAG9280015.1"/>
    <property type="molecule type" value="Genomic_DNA"/>
</dbReference>
<comment type="subcellular location">
    <subcellularLocation>
        <location evidence="7">Cell membrane</location>
        <topology evidence="7">Multi-pass membrane protein</topology>
    </subcellularLocation>
    <subcellularLocation>
        <location evidence="1">Membrane</location>
        <topology evidence="1">Multi-pass membrane protein</topology>
    </subcellularLocation>
</comment>
<feature type="transmembrane region" description="Helical" evidence="7">
    <location>
        <begin position="561"/>
        <end position="584"/>
    </location>
</feature>
<name>A0A8J9X4M3_PHATR</name>
<protein>
    <recommendedName>
        <fullName evidence="7">Choline transporter-like protein</fullName>
    </recommendedName>
</protein>